<protein>
    <recommendedName>
        <fullName evidence="3">Lipoprotein</fullName>
    </recommendedName>
</protein>
<proteinExistence type="predicted"/>
<gene>
    <name evidence="1" type="ORF">CGC58_08890</name>
</gene>
<reference evidence="2" key="1">
    <citation type="submission" date="2017-06" db="EMBL/GenBank/DDBJ databases">
        <title>Capnocytophaga spp. assemblies.</title>
        <authorList>
            <person name="Gulvik C.A."/>
        </authorList>
    </citation>
    <scope>NUCLEOTIDE SEQUENCE [LARGE SCALE GENOMIC DNA]</scope>
    <source>
        <strain evidence="2">H2177</strain>
    </source>
</reference>
<dbReference type="KEGG" id="csto:CGC58_08890"/>
<name>A0A250FXM0_9FLAO</name>
<dbReference type="EMBL" id="CP022387">
    <property type="protein sequence ID" value="ATA89834.1"/>
    <property type="molecule type" value="Genomic_DNA"/>
</dbReference>
<organism evidence="1 2">
    <name type="scientific">Capnocytophaga stomatis</name>
    <dbReference type="NCBI Taxonomy" id="1848904"/>
    <lineage>
        <taxon>Bacteria</taxon>
        <taxon>Pseudomonadati</taxon>
        <taxon>Bacteroidota</taxon>
        <taxon>Flavobacteriia</taxon>
        <taxon>Flavobacteriales</taxon>
        <taxon>Flavobacteriaceae</taxon>
        <taxon>Capnocytophaga</taxon>
    </lineage>
</organism>
<evidence type="ECO:0008006" key="3">
    <source>
        <dbReference type="Google" id="ProtNLM"/>
    </source>
</evidence>
<accession>A0A250FXM0</accession>
<dbReference type="PROSITE" id="PS51257">
    <property type="entry name" value="PROKAR_LIPOPROTEIN"/>
    <property type="match status" value="1"/>
</dbReference>
<dbReference type="AlphaFoldDB" id="A0A250FXM0"/>
<sequence>MTHKILKSQYHTIKTLKLLATAGLLLVITFACQREEKEPLQDVKAISLEEAKQFFEKQETEKEKNGIDFKITPKWETFKEEGKEKDKSLHSLN</sequence>
<dbReference type="RefSeq" id="WP_095896394.1">
    <property type="nucleotide sequence ID" value="NZ_CP022387.1"/>
</dbReference>
<evidence type="ECO:0000313" key="1">
    <source>
        <dbReference type="EMBL" id="ATA89834.1"/>
    </source>
</evidence>
<dbReference type="Proteomes" id="UP000217348">
    <property type="component" value="Chromosome"/>
</dbReference>
<evidence type="ECO:0000313" key="2">
    <source>
        <dbReference type="Proteomes" id="UP000217348"/>
    </source>
</evidence>